<evidence type="ECO:0000313" key="1">
    <source>
        <dbReference type="EMBL" id="KAK7277080.1"/>
    </source>
</evidence>
<organism evidence="1 2">
    <name type="scientific">Crotalaria pallida</name>
    <name type="common">Smooth rattlebox</name>
    <name type="synonym">Crotalaria striata</name>
    <dbReference type="NCBI Taxonomy" id="3830"/>
    <lineage>
        <taxon>Eukaryota</taxon>
        <taxon>Viridiplantae</taxon>
        <taxon>Streptophyta</taxon>
        <taxon>Embryophyta</taxon>
        <taxon>Tracheophyta</taxon>
        <taxon>Spermatophyta</taxon>
        <taxon>Magnoliopsida</taxon>
        <taxon>eudicotyledons</taxon>
        <taxon>Gunneridae</taxon>
        <taxon>Pentapetalae</taxon>
        <taxon>rosids</taxon>
        <taxon>fabids</taxon>
        <taxon>Fabales</taxon>
        <taxon>Fabaceae</taxon>
        <taxon>Papilionoideae</taxon>
        <taxon>50 kb inversion clade</taxon>
        <taxon>genistoids sensu lato</taxon>
        <taxon>core genistoids</taxon>
        <taxon>Crotalarieae</taxon>
        <taxon>Crotalaria</taxon>
    </lineage>
</organism>
<protein>
    <submittedName>
        <fullName evidence="1">Uncharacterized protein</fullName>
    </submittedName>
</protein>
<keyword evidence="2" id="KW-1185">Reference proteome</keyword>
<dbReference type="AlphaFoldDB" id="A0AAN9FPI0"/>
<name>A0AAN9FPI0_CROPI</name>
<sequence>MMDFNHMKISTSGSLGMKGNTSSLDSRKHNYALSMELIYEWKHAIDVGEGDAFSLKIVVVSSCFFILTSSKNSSCDSDLIDPMPSLLPNLEAPYMQLRRQAWP</sequence>
<dbReference type="EMBL" id="JAYWIO010000003">
    <property type="protein sequence ID" value="KAK7277080.1"/>
    <property type="molecule type" value="Genomic_DNA"/>
</dbReference>
<gene>
    <name evidence="1" type="ORF">RIF29_18230</name>
</gene>
<comment type="caution">
    <text evidence="1">The sequence shown here is derived from an EMBL/GenBank/DDBJ whole genome shotgun (WGS) entry which is preliminary data.</text>
</comment>
<reference evidence="1 2" key="1">
    <citation type="submission" date="2024-01" db="EMBL/GenBank/DDBJ databases">
        <title>The genomes of 5 underutilized Papilionoideae crops provide insights into root nodulation and disease resistanc.</title>
        <authorList>
            <person name="Yuan L."/>
        </authorList>
    </citation>
    <scope>NUCLEOTIDE SEQUENCE [LARGE SCALE GENOMIC DNA]</scope>
    <source>
        <strain evidence="1">ZHUSHIDOU_FW_LH</strain>
        <tissue evidence="1">Leaf</tissue>
    </source>
</reference>
<accession>A0AAN9FPI0</accession>
<proteinExistence type="predicted"/>
<dbReference type="Proteomes" id="UP001372338">
    <property type="component" value="Unassembled WGS sequence"/>
</dbReference>
<evidence type="ECO:0000313" key="2">
    <source>
        <dbReference type="Proteomes" id="UP001372338"/>
    </source>
</evidence>